<dbReference type="AlphaFoldDB" id="A0A1G2QIA5"/>
<gene>
    <name evidence="1" type="ORF">A2589_00460</name>
</gene>
<accession>A0A1G2QIA5</accession>
<sequence length="66" mass="7307">MPLSDERKGQIALQILNFLVRKEGIRLSAASREEIESLSKEIGVPVGELLQLAKEIVDGVVRETFS</sequence>
<proteinExistence type="predicted"/>
<reference evidence="1 2" key="1">
    <citation type="journal article" date="2016" name="Nat. Commun.">
        <title>Thousands of microbial genomes shed light on interconnected biogeochemical processes in an aquifer system.</title>
        <authorList>
            <person name="Anantharaman K."/>
            <person name="Brown C.T."/>
            <person name="Hug L.A."/>
            <person name="Sharon I."/>
            <person name="Castelle C.J."/>
            <person name="Probst A.J."/>
            <person name="Thomas B.C."/>
            <person name="Singh A."/>
            <person name="Wilkins M.J."/>
            <person name="Karaoz U."/>
            <person name="Brodie E.L."/>
            <person name="Williams K.H."/>
            <person name="Hubbard S.S."/>
            <person name="Banfield J.F."/>
        </authorList>
    </citation>
    <scope>NUCLEOTIDE SEQUENCE [LARGE SCALE GENOMIC DNA]</scope>
</reference>
<protein>
    <submittedName>
        <fullName evidence="1">Uncharacterized protein</fullName>
    </submittedName>
</protein>
<dbReference type="Proteomes" id="UP000177838">
    <property type="component" value="Unassembled WGS sequence"/>
</dbReference>
<name>A0A1G2QIA5_9BACT</name>
<evidence type="ECO:0000313" key="1">
    <source>
        <dbReference type="EMBL" id="OHA60138.1"/>
    </source>
</evidence>
<evidence type="ECO:0000313" key="2">
    <source>
        <dbReference type="Proteomes" id="UP000177838"/>
    </source>
</evidence>
<dbReference type="EMBL" id="MHTK01000002">
    <property type="protein sequence ID" value="OHA60138.1"/>
    <property type="molecule type" value="Genomic_DNA"/>
</dbReference>
<comment type="caution">
    <text evidence="1">The sequence shown here is derived from an EMBL/GenBank/DDBJ whole genome shotgun (WGS) entry which is preliminary data.</text>
</comment>
<organism evidence="1 2">
    <name type="scientific">Candidatus Vogelbacteria bacterium RIFOXYD1_FULL_46_19</name>
    <dbReference type="NCBI Taxonomy" id="1802439"/>
    <lineage>
        <taxon>Bacteria</taxon>
        <taxon>Candidatus Vogeliibacteriota</taxon>
    </lineage>
</organism>
<dbReference type="STRING" id="1802439.A2589_00460"/>